<dbReference type="AlphaFoldDB" id="A0A0A9EFJ6"/>
<name>A0A0A9EFJ6_ARUDO</name>
<reference evidence="1" key="1">
    <citation type="submission" date="2014-09" db="EMBL/GenBank/DDBJ databases">
        <authorList>
            <person name="Magalhaes I.L.F."/>
            <person name="Oliveira U."/>
            <person name="Santos F.R."/>
            <person name="Vidigal T.H.D.A."/>
            <person name="Brescovit A.D."/>
            <person name="Santos A.J."/>
        </authorList>
    </citation>
    <scope>NUCLEOTIDE SEQUENCE</scope>
    <source>
        <tissue evidence="1">Shoot tissue taken approximately 20 cm above the soil surface</tissue>
    </source>
</reference>
<sequence length="28" mass="3276">MHTLAVQSAQKSVIHGCFQPRRYRWSTS</sequence>
<reference evidence="1" key="2">
    <citation type="journal article" date="2015" name="Data Brief">
        <title>Shoot transcriptome of the giant reed, Arundo donax.</title>
        <authorList>
            <person name="Barrero R.A."/>
            <person name="Guerrero F.D."/>
            <person name="Moolhuijzen P."/>
            <person name="Goolsby J.A."/>
            <person name="Tidwell J."/>
            <person name="Bellgard S.E."/>
            <person name="Bellgard M.I."/>
        </authorList>
    </citation>
    <scope>NUCLEOTIDE SEQUENCE</scope>
    <source>
        <tissue evidence="1">Shoot tissue taken approximately 20 cm above the soil surface</tissue>
    </source>
</reference>
<proteinExistence type="predicted"/>
<accession>A0A0A9EFJ6</accession>
<evidence type="ECO:0000313" key="1">
    <source>
        <dbReference type="EMBL" id="JAD97793.1"/>
    </source>
</evidence>
<dbReference type="EMBL" id="GBRH01200102">
    <property type="protein sequence ID" value="JAD97793.1"/>
    <property type="molecule type" value="Transcribed_RNA"/>
</dbReference>
<protein>
    <submittedName>
        <fullName evidence="1">Uncharacterized protein</fullName>
    </submittedName>
</protein>
<organism evidence="1">
    <name type="scientific">Arundo donax</name>
    <name type="common">Giant reed</name>
    <name type="synonym">Donax arundinaceus</name>
    <dbReference type="NCBI Taxonomy" id="35708"/>
    <lineage>
        <taxon>Eukaryota</taxon>
        <taxon>Viridiplantae</taxon>
        <taxon>Streptophyta</taxon>
        <taxon>Embryophyta</taxon>
        <taxon>Tracheophyta</taxon>
        <taxon>Spermatophyta</taxon>
        <taxon>Magnoliopsida</taxon>
        <taxon>Liliopsida</taxon>
        <taxon>Poales</taxon>
        <taxon>Poaceae</taxon>
        <taxon>PACMAD clade</taxon>
        <taxon>Arundinoideae</taxon>
        <taxon>Arundineae</taxon>
        <taxon>Arundo</taxon>
    </lineage>
</organism>